<name>A0A6C0HZ99_9ZZZZ</name>
<accession>A0A6C0HZ99</accession>
<evidence type="ECO:0000313" key="1">
    <source>
        <dbReference type="EMBL" id="QHT85487.1"/>
    </source>
</evidence>
<protein>
    <submittedName>
        <fullName evidence="1">Uncharacterized protein</fullName>
    </submittedName>
</protein>
<sequence length="105" mass="12436">MLLSIPCSSYNKQFLIFHSPVKNIMMEHSSFIRLYYSTHNIIFNGLFLNHPSLDDVLHIEKDILDAYRSKKTPVYTIQKQYKHKHLKISGLWENDTSFGIVFKFI</sequence>
<organism evidence="1">
    <name type="scientific">viral metagenome</name>
    <dbReference type="NCBI Taxonomy" id="1070528"/>
    <lineage>
        <taxon>unclassified sequences</taxon>
        <taxon>metagenomes</taxon>
        <taxon>organismal metagenomes</taxon>
    </lineage>
</organism>
<proteinExistence type="predicted"/>
<reference evidence="1" key="1">
    <citation type="journal article" date="2020" name="Nature">
        <title>Giant virus diversity and host interactions through global metagenomics.</title>
        <authorList>
            <person name="Schulz F."/>
            <person name="Roux S."/>
            <person name="Paez-Espino D."/>
            <person name="Jungbluth S."/>
            <person name="Walsh D.A."/>
            <person name="Denef V.J."/>
            <person name="McMahon K.D."/>
            <person name="Konstantinidis K.T."/>
            <person name="Eloe-Fadrosh E.A."/>
            <person name="Kyrpides N.C."/>
            <person name="Woyke T."/>
        </authorList>
    </citation>
    <scope>NUCLEOTIDE SEQUENCE</scope>
    <source>
        <strain evidence="1">GVMAG-M-3300023184-17</strain>
    </source>
</reference>
<dbReference type="AlphaFoldDB" id="A0A6C0HZ99"/>
<dbReference type="EMBL" id="MN740041">
    <property type="protein sequence ID" value="QHT85487.1"/>
    <property type="molecule type" value="Genomic_DNA"/>
</dbReference>